<evidence type="ECO:0000256" key="4">
    <source>
        <dbReference type="ARBA" id="ARBA00022825"/>
    </source>
</evidence>
<evidence type="ECO:0000259" key="7">
    <source>
        <dbReference type="Pfam" id="PF00082"/>
    </source>
</evidence>
<comment type="caution">
    <text evidence="5">Lacks conserved residue(s) required for the propagation of feature annotation.</text>
</comment>
<comment type="similarity">
    <text evidence="1 5">Belongs to the peptidase S8 family.</text>
</comment>
<keyword evidence="4" id="KW-0720">Serine protease</keyword>
<reference evidence="8 9" key="1">
    <citation type="submission" date="2024-06" db="EMBL/GenBank/DDBJ databases">
        <title>The Natural Products Discovery Center: Release of the First 8490 Sequenced Strains for Exploring Actinobacteria Biosynthetic Diversity.</title>
        <authorList>
            <person name="Kalkreuter E."/>
            <person name="Kautsar S.A."/>
            <person name="Yang D."/>
            <person name="Bader C.D."/>
            <person name="Teijaro C.N."/>
            <person name="Fluegel L."/>
            <person name="Davis C.M."/>
            <person name="Simpson J.R."/>
            <person name="Lauterbach L."/>
            <person name="Steele A.D."/>
            <person name="Gui C."/>
            <person name="Meng S."/>
            <person name="Li G."/>
            <person name="Viehrig K."/>
            <person name="Ye F."/>
            <person name="Su P."/>
            <person name="Kiefer A.F."/>
            <person name="Nichols A."/>
            <person name="Cepeda A.J."/>
            <person name="Yan W."/>
            <person name="Fan B."/>
            <person name="Jiang Y."/>
            <person name="Adhikari A."/>
            <person name="Zheng C.-J."/>
            <person name="Schuster L."/>
            <person name="Cowan T.M."/>
            <person name="Smanski M.J."/>
            <person name="Chevrette M.G."/>
            <person name="De Carvalho L.P.S."/>
            <person name="Shen B."/>
        </authorList>
    </citation>
    <scope>NUCLEOTIDE SEQUENCE [LARGE SCALE GENOMIC DNA]</scope>
    <source>
        <strain evidence="8 9">NPDC000234</strain>
    </source>
</reference>
<dbReference type="InterPro" id="IPR036852">
    <property type="entry name" value="Peptidase_S8/S53_dom_sf"/>
</dbReference>
<dbReference type="Proteomes" id="UP001474181">
    <property type="component" value="Unassembled WGS sequence"/>
</dbReference>
<evidence type="ECO:0000256" key="5">
    <source>
        <dbReference type="PROSITE-ProRule" id="PRU01240"/>
    </source>
</evidence>
<dbReference type="PROSITE" id="PS00137">
    <property type="entry name" value="SUBTILASE_HIS"/>
    <property type="match status" value="1"/>
</dbReference>
<feature type="non-terminal residue" evidence="8">
    <location>
        <position position="269"/>
    </location>
</feature>
<dbReference type="InterPro" id="IPR000209">
    <property type="entry name" value="Peptidase_S8/S53_dom"/>
</dbReference>
<proteinExistence type="inferred from homology"/>
<dbReference type="RefSeq" id="WP_350793071.1">
    <property type="nucleotide sequence ID" value="NZ_JBEPEK010001091.1"/>
</dbReference>
<organism evidence="8 9">
    <name type="scientific">Streptomyces hyaluromycini</name>
    <dbReference type="NCBI Taxonomy" id="1377993"/>
    <lineage>
        <taxon>Bacteria</taxon>
        <taxon>Bacillati</taxon>
        <taxon>Actinomycetota</taxon>
        <taxon>Actinomycetes</taxon>
        <taxon>Kitasatosporales</taxon>
        <taxon>Streptomycetaceae</taxon>
        <taxon>Streptomyces</taxon>
    </lineage>
</organism>
<dbReference type="Pfam" id="PF00082">
    <property type="entry name" value="Peptidase_S8"/>
    <property type="match status" value="1"/>
</dbReference>
<dbReference type="PANTHER" id="PTHR43806:SF11">
    <property type="entry name" value="CEREVISIN-RELATED"/>
    <property type="match status" value="1"/>
</dbReference>
<keyword evidence="9" id="KW-1185">Reference proteome</keyword>
<feature type="domain" description="Peptidase S8/S53" evidence="7">
    <location>
        <begin position="94"/>
        <end position="257"/>
    </location>
</feature>
<evidence type="ECO:0000313" key="8">
    <source>
        <dbReference type="EMBL" id="MER7188204.1"/>
    </source>
</evidence>
<feature type="signal peptide" evidence="6">
    <location>
        <begin position="1"/>
        <end position="31"/>
    </location>
</feature>
<accession>A0ABV1XGS5</accession>
<evidence type="ECO:0000256" key="1">
    <source>
        <dbReference type="ARBA" id="ARBA00011073"/>
    </source>
</evidence>
<dbReference type="InterPro" id="IPR022398">
    <property type="entry name" value="Peptidase_S8_His-AS"/>
</dbReference>
<evidence type="ECO:0000256" key="2">
    <source>
        <dbReference type="ARBA" id="ARBA00022670"/>
    </source>
</evidence>
<keyword evidence="3" id="KW-0378">Hydrolase</keyword>
<feature type="chain" id="PRO_5046082454" evidence="6">
    <location>
        <begin position="32"/>
        <end position="269"/>
    </location>
</feature>
<dbReference type="SUPFAM" id="SSF52743">
    <property type="entry name" value="Subtilisin-like"/>
    <property type="match status" value="1"/>
</dbReference>
<dbReference type="InterPro" id="IPR015500">
    <property type="entry name" value="Peptidase_S8_subtilisin-rel"/>
</dbReference>
<evidence type="ECO:0000313" key="9">
    <source>
        <dbReference type="Proteomes" id="UP001474181"/>
    </source>
</evidence>
<comment type="caution">
    <text evidence="8">The sequence shown here is derived from an EMBL/GenBank/DDBJ whole genome shotgun (WGS) entry which is preliminary data.</text>
</comment>
<keyword evidence="6" id="KW-0732">Signal</keyword>
<dbReference type="PRINTS" id="PR00723">
    <property type="entry name" value="SUBTILISIN"/>
</dbReference>
<dbReference type="PROSITE" id="PS51892">
    <property type="entry name" value="SUBTILASE"/>
    <property type="match status" value="1"/>
</dbReference>
<sequence>MADSRIRGFRCTGGTALAAALLCCATGTAVADGTPSPLPSAGAGTAPALRLPVVPARLDLTRASCTKPSGTVTTEVPWAQRNLELTRAHQLTRGAGVTVAVVDTGVSAAASGLSGRVTGLGAGATRDCVGHGTFVAGIIAAAPRTGSGFSGVAPAARILAVRGTGTDGTPDEARVAAGIRAATDAGAGVIDVSQSFPSGTAALNSALEYAARHDVLVVAAGVPDTLTATSTGSGDQRPTVAYWPATRPEVLSVVDLDIDGARPDGAVDP</sequence>
<gene>
    <name evidence="8" type="ORF">ABT404_53610</name>
</gene>
<evidence type="ECO:0000256" key="6">
    <source>
        <dbReference type="SAM" id="SignalP"/>
    </source>
</evidence>
<name>A0ABV1XGS5_9ACTN</name>
<dbReference type="PANTHER" id="PTHR43806">
    <property type="entry name" value="PEPTIDASE S8"/>
    <property type="match status" value="1"/>
</dbReference>
<evidence type="ECO:0000256" key="3">
    <source>
        <dbReference type="ARBA" id="ARBA00022801"/>
    </source>
</evidence>
<dbReference type="InterPro" id="IPR050131">
    <property type="entry name" value="Peptidase_S8_subtilisin-like"/>
</dbReference>
<keyword evidence="2" id="KW-0645">Protease</keyword>
<protein>
    <submittedName>
        <fullName evidence="8">S8 family serine peptidase</fullName>
    </submittedName>
</protein>
<dbReference type="EMBL" id="JBEPEK010001091">
    <property type="protein sequence ID" value="MER7188204.1"/>
    <property type="molecule type" value="Genomic_DNA"/>
</dbReference>
<dbReference type="Gene3D" id="3.40.50.200">
    <property type="entry name" value="Peptidase S8/S53 domain"/>
    <property type="match status" value="1"/>
</dbReference>